<evidence type="ECO:0000256" key="1">
    <source>
        <dbReference type="SAM" id="MobiDB-lite"/>
    </source>
</evidence>
<gene>
    <name evidence="2" type="ORF">GCM10011489_08070</name>
</gene>
<dbReference type="RefSeq" id="WP_188585305.1">
    <property type="nucleotide sequence ID" value="NZ_BMGC01000004.1"/>
</dbReference>
<dbReference type="AlphaFoldDB" id="A0A916SXG2"/>
<reference evidence="2" key="1">
    <citation type="journal article" date="2014" name="Int. J. Syst. Evol. Microbiol.">
        <title>Complete genome sequence of Corynebacterium casei LMG S-19264T (=DSM 44701T), isolated from a smear-ripened cheese.</title>
        <authorList>
            <consortium name="US DOE Joint Genome Institute (JGI-PGF)"/>
            <person name="Walter F."/>
            <person name="Albersmeier A."/>
            <person name="Kalinowski J."/>
            <person name="Ruckert C."/>
        </authorList>
    </citation>
    <scope>NUCLEOTIDE SEQUENCE</scope>
    <source>
        <strain evidence="2">CGMCC 1.12827</strain>
    </source>
</reference>
<sequence>MTRRRQQGKQHAKRAQKAAHERLESLSGTYIPDRTDKRFRRGATPCAYHPKYGKGSEQVSNRVDQLDQLRHEVNINLAIGAIELDLVTNDEGHCPVVVALDSEPLSTILGRLRAAGGYGTAFSRGVGGDVRVVSMLHDVCAIAPDADSVVPGPDAEFGMFLDFVALHPEGVAIPAAFERPAKAQNAHAVDLTEA</sequence>
<proteinExistence type="predicted"/>
<evidence type="ECO:0000313" key="2">
    <source>
        <dbReference type="EMBL" id="GGB22275.1"/>
    </source>
</evidence>
<organism evidence="2 3">
    <name type="scientific">Gordonia jinhuaensis</name>
    <dbReference type="NCBI Taxonomy" id="1517702"/>
    <lineage>
        <taxon>Bacteria</taxon>
        <taxon>Bacillati</taxon>
        <taxon>Actinomycetota</taxon>
        <taxon>Actinomycetes</taxon>
        <taxon>Mycobacteriales</taxon>
        <taxon>Gordoniaceae</taxon>
        <taxon>Gordonia</taxon>
    </lineage>
</organism>
<dbReference type="Proteomes" id="UP000621454">
    <property type="component" value="Unassembled WGS sequence"/>
</dbReference>
<feature type="compositionally biased region" description="Basic residues" evidence="1">
    <location>
        <begin position="1"/>
        <end position="17"/>
    </location>
</feature>
<keyword evidence="3" id="KW-1185">Reference proteome</keyword>
<protein>
    <submittedName>
        <fullName evidence="2">Uncharacterized protein</fullName>
    </submittedName>
</protein>
<accession>A0A916SXG2</accession>
<dbReference type="EMBL" id="BMGC01000004">
    <property type="protein sequence ID" value="GGB22275.1"/>
    <property type="molecule type" value="Genomic_DNA"/>
</dbReference>
<reference evidence="2" key="2">
    <citation type="submission" date="2020-09" db="EMBL/GenBank/DDBJ databases">
        <authorList>
            <person name="Sun Q."/>
            <person name="Zhou Y."/>
        </authorList>
    </citation>
    <scope>NUCLEOTIDE SEQUENCE</scope>
    <source>
        <strain evidence="2">CGMCC 1.12827</strain>
    </source>
</reference>
<comment type="caution">
    <text evidence="2">The sequence shown here is derived from an EMBL/GenBank/DDBJ whole genome shotgun (WGS) entry which is preliminary data.</text>
</comment>
<name>A0A916SXG2_9ACTN</name>
<feature type="region of interest" description="Disordered" evidence="1">
    <location>
        <begin position="1"/>
        <end position="25"/>
    </location>
</feature>
<evidence type="ECO:0000313" key="3">
    <source>
        <dbReference type="Proteomes" id="UP000621454"/>
    </source>
</evidence>